<evidence type="ECO:0000313" key="3">
    <source>
        <dbReference type="Proteomes" id="UP000187203"/>
    </source>
</evidence>
<evidence type="ECO:0000256" key="1">
    <source>
        <dbReference type="SAM" id="SignalP"/>
    </source>
</evidence>
<protein>
    <submittedName>
        <fullName evidence="2">Uncharacterized protein</fullName>
    </submittedName>
</protein>
<keyword evidence="3" id="KW-1185">Reference proteome</keyword>
<comment type="caution">
    <text evidence="2">The sequence shown here is derived from an EMBL/GenBank/DDBJ whole genome shotgun (WGS) entry which is preliminary data.</text>
</comment>
<dbReference type="STRING" id="93759.A0A1R3JK46"/>
<dbReference type="AlphaFoldDB" id="A0A1R3JK46"/>
<evidence type="ECO:0000313" key="2">
    <source>
        <dbReference type="EMBL" id="OMO95203.1"/>
    </source>
</evidence>
<keyword evidence="1" id="KW-0732">Signal</keyword>
<dbReference type="EMBL" id="AWUE01015870">
    <property type="protein sequence ID" value="OMO95203.1"/>
    <property type="molecule type" value="Genomic_DNA"/>
</dbReference>
<name>A0A1R3JK46_9ROSI</name>
<sequence length="158" mass="17379">MKHIVALGIWNLGTVFWCKIHLANCGHSLSCKVGSKDHISCARIVKPDNQGNSPNLINHTVTLGEKNVQATGATSISQKGSDKAEQYKYDDNGSSKKIKIDQSIPLNSTSYDTTEAAILDLEELICRVNLSETERLLGSLLSTVRHLSQNEFLEKQVL</sequence>
<feature type="signal peptide" evidence="1">
    <location>
        <begin position="1"/>
        <end position="25"/>
    </location>
</feature>
<dbReference type="Proteomes" id="UP000187203">
    <property type="component" value="Unassembled WGS sequence"/>
</dbReference>
<gene>
    <name evidence="2" type="ORF">COLO4_16043</name>
</gene>
<organism evidence="2 3">
    <name type="scientific">Corchorus olitorius</name>
    <dbReference type="NCBI Taxonomy" id="93759"/>
    <lineage>
        <taxon>Eukaryota</taxon>
        <taxon>Viridiplantae</taxon>
        <taxon>Streptophyta</taxon>
        <taxon>Embryophyta</taxon>
        <taxon>Tracheophyta</taxon>
        <taxon>Spermatophyta</taxon>
        <taxon>Magnoliopsida</taxon>
        <taxon>eudicotyledons</taxon>
        <taxon>Gunneridae</taxon>
        <taxon>Pentapetalae</taxon>
        <taxon>rosids</taxon>
        <taxon>malvids</taxon>
        <taxon>Malvales</taxon>
        <taxon>Malvaceae</taxon>
        <taxon>Grewioideae</taxon>
        <taxon>Apeibeae</taxon>
        <taxon>Corchorus</taxon>
    </lineage>
</organism>
<reference evidence="3" key="1">
    <citation type="submission" date="2013-09" db="EMBL/GenBank/DDBJ databases">
        <title>Corchorus olitorius genome sequencing.</title>
        <authorList>
            <person name="Alam M."/>
            <person name="Haque M.S."/>
            <person name="Islam M.S."/>
            <person name="Emdad E.M."/>
            <person name="Islam M.M."/>
            <person name="Ahmed B."/>
            <person name="Halim A."/>
            <person name="Hossen Q.M.M."/>
            <person name="Hossain M.Z."/>
            <person name="Ahmed R."/>
            <person name="Khan M.M."/>
            <person name="Islam R."/>
            <person name="Rashid M.M."/>
            <person name="Khan S.A."/>
            <person name="Rahman M.S."/>
            <person name="Alam M."/>
            <person name="Yahiya A.S."/>
            <person name="Khan M.S."/>
            <person name="Azam M.S."/>
            <person name="Haque T."/>
            <person name="Lashkar M.Z.H."/>
            <person name="Akhand A.I."/>
            <person name="Morshed G."/>
            <person name="Roy S."/>
            <person name="Uddin K.S."/>
            <person name="Rabeya T."/>
            <person name="Hossain A.S."/>
            <person name="Chowdhury A."/>
            <person name="Snigdha A.R."/>
            <person name="Mortoza M.S."/>
            <person name="Matin S.A."/>
            <person name="Hoque S.M.E."/>
            <person name="Islam M.K."/>
            <person name="Roy D.K."/>
            <person name="Haider R."/>
            <person name="Moosa M.M."/>
            <person name="Elias S.M."/>
            <person name="Hasan A.M."/>
            <person name="Jahan S."/>
            <person name="Shafiuddin M."/>
            <person name="Mahmood N."/>
            <person name="Shommy N.S."/>
        </authorList>
    </citation>
    <scope>NUCLEOTIDE SEQUENCE [LARGE SCALE GENOMIC DNA]</scope>
    <source>
        <strain evidence="3">cv. O-4</strain>
    </source>
</reference>
<dbReference type="OrthoDB" id="1894168at2759"/>
<proteinExistence type="predicted"/>
<accession>A0A1R3JK46</accession>
<feature type="chain" id="PRO_5012865044" evidence="1">
    <location>
        <begin position="26"/>
        <end position="158"/>
    </location>
</feature>